<accession>A0A927G8C3</accession>
<evidence type="ECO:0000313" key="2">
    <source>
        <dbReference type="Proteomes" id="UP000610846"/>
    </source>
</evidence>
<sequence>MKRINVLGDRLLGALLPSARAEAKDYYCWYNYFSGGRIEKCCRIIPINTTYCNWL</sequence>
<proteinExistence type="predicted"/>
<name>A0A927G8C3_9MICO</name>
<dbReference type="Proteomes" id="UP000610846">
    <property type="component" value="Unassembled WGS sequence"/>
</dbReference>
<reference evidence="1" key="1">
    <citation type="journal article" date="2018" name="Curr. Microbiol.">
        <title>Cellulosimicrobium arenosum sp. nov., Isolated from Marine Sediment Sand.</title>
        <authorList>
            <person name="Oh M."/>
            <person name="Kim J.H."/>
            <person name="Yoon J.H."/>
            <person name="Schumann P."/>
            <person name="Kim W."/>
        </authorList>
    </citation>
    <scope>NUCLEOTIDE SEQUENCE</scope>
    <source>
        <strain evidence="1">KCTC 49039</strain>
    </source>
</reference>
<protein>
    <submittedName>
        <fullName evidence="1">Uncharacterized protein</fullName>
    </submittedName>
</protein>
<comment type="caution">
    <text evidence="1">The sequence shown here is derived from an EMBL/GenBank/DDBJ whole genome shotgun (WGS) entry which is preliminary data.</text>
</comment>
<dbReference type="EMBL" id="JACYHB010000003">
    <property type="protein sequence ID" value="MBD8078588.1"/>
    <property type="molecule type" value="Genomic_DNA"/>
</dbReference>
<dbReference type="AlphaFoldDB" id="A0A927G8C3"/>
<organism evidence="1 2">
    <name type="scientific">Cellulosimicrobium arenosum</name>
    <dbReference type="NCBI Taxonomy" id="2708133"/>
    <lineage>
        <taxon>Bacteria</taxon>
        <taxon>Bacillati</taxon>
        <taxon>Actinomycetota</taxon>
        <taxon>Actinomycetes</taxon>
        <taxon>Micrococcales</taxon>
        <taxon>Promicromonosporaceae</taxon>
        <taxon>Cellulosimicrobium</taxon>
    </lineage>
</organism>
<gene>
    <name evidence="1" type="ORF">IF651_05880</name>
</gene>
<reference evidence="1" key="2">
    <citation type="submission" date="2020-09" db="EMBL/GenBank/DDBJ databases">
        <authorList>
            <person name="Yu Y."/>
        </authorList>
    </citation>
    <scope>NUCLEOTIDE SEQUENCE</scope>
    <source>
        <strain evidence="1">KCTC 49039</strain>
    </source>
</reference>
<evidence type="ECO:0000313" key="1">
    <source>
        <dbReference type="EMBL" id="MBD8078588.1"/>
    </source>
</evidence>
<keyword evidence="2" id="KW-1185">Reference proteome</keyword>